<sequence length="219" mass="24747">MLSLKQTGSVQEFRDEFEMVIAPQINVDMEILRGIFLNGLQTEIKAELKLHNSSSLNEIMDRALLIKSRNEAIYLKGKGEEKVAGRDKGPITYKPAVWGEGYKSQSGNSWPSTSGKNAAENKSNPSWFTPEGKKETEIKPSDIRRVGPQLSQEEYLDRSRKGLRFKCGEKWSKEHTCKLKNYKLILVEDSDNEEEVEGAELEIAAEGTTMEFKVGNILF</sequence>
<organism evidence="2 3">
    <name type="scientific">Cuscuta epithymum</name>
    <dbReference type="NCBI Taxonomy" id="186058"/>
    <lineage>
        <taxon>Eukaryota</taxon>
        <taxon>Viridiplantae</taxon>
        <taxon>Streptophyta</taxon>
        <taxon>Embryophyta</taxon>
        <taxon>Tracheophyta</taxon>
        <taxon>Spermatophyta</taxon>
        <taxon>Magnoliopsida</taxon>
        <taxon>eudicotyledons</taxon>
        <taxon>Gunneridae</taxon>
        <taxon>Pentapetalae</taxon>
        <taxon>asterids</taxon>
        <taxon>lamiids</taxon>
        <taxon>Solanales</taxon>
        <taxon>Convolvulaceae</taxon>
        <taxon>Cuscuteae</taxon>
        <taxon>Cuscuta</taxon>
        <taxon>Cuscuta subgen. Cuscuta</taxon>
    </lineage>
</organism>
<dbReference type="Proteomes" id="UP001152523">
    <property type="component" value="Unassembled WGS sequence"/>
</dbReference>
<feature type="region of interest" description="Disordered" evidence="1">
    <location>
        <begin position="103"/>
        <end position="135"/>
    </location>
</feature>
<evidence type="ECO:0000256" key="1">
    <source>
        <dbReference type="SAM" id="MobiDB-lite"/>
    </source>
</evidence>
<name>A0AAV0F415_9ASTE</name>
<keyword evidence="3" id="KW-1185">Reference proteome</keyword>
<reference evidence="2" key="1">
    <citation type="submission" date="2022-07" db="EMBL/GenBank/DDBJ databases">
        <authorList>
            <person name="Macas J."/>
            <person name="Novak P."/>
            <person name="Neumann P."/>
        </authorList>
    </citation>
    <scope>NUCLEOTIDE SEQUENCE</scope>
</reference>
<comment type="caution">
    <text evidence="2">The sequence shown here is derived from an EMBL/GenBank/DDBJ whole genome shotgun (WGS) entry which is preliminary data.</text>
</comment>
<protein>
    <recommendedName>
        <fullName evidence="4">Retrotransposon gag domain-containing protein</fullName>
    </recommendedName>
</protein>
<evidence type="ECO:0000313" key="2">
    <source>
        <dbReference type="EMBL" id="CAH9130268.1"/>
    </source>
</evidence>
<evidence type="ECO:0008006" key="4">
    <source>
        <dbReference type="Google" id="ProtNLM"/>
    </source>
</evidence>
<feature type="compositionally biased region" description="Polar residues" evidence="1">
    <location>
        <begin position="103"/>
        <end position="127"/>
    </location>
</feature>
<evidence type="ECO:0000313" key="3">
    <source>
        <dbReference type="Proteomes" id="UP001152523"/>
    </source>
</evidence>
<dbReference type="EMBL" id="CAMAPF010000959">
    <property type="protein sequence ID" value="CAH9130268.1"/>
    <property type="molecule type" value="Genomic_DNA"/>
</dbReference>
<proteinExistence type="predicted"/>
<dbReference type="AlphaFoldDB" id="A0AAV0F415"/>
<gene>
    <name evidence="2" type="ORF">CEPIT_LOCUS30499</name>
</gene>
<accession>A0AAV0F415</accession>